<organism evidence="3 4">
    <name type="scientific">Rhodanobacter lindaniclasticus</name>
    <dbReference type="NCBI Taxonomy" id="75310"/>
    <lineage>
        <taxon>Bacteria</taxon>
        <taxon>Pseudomonadati</taxon>
        <taxon>Pseudomonadota</taxon>
        <taxon>Gammaproteobacteria</taxon>
        <taxon>Lysobacterales</taxon>
        <taxon>Rhodanobacteraceae</taxon>
        <taxon>Rhodanobacter</taxon>
    </lineage>
</organism>
<dbReference type="Pfam" id="PF25023">
    <property type="entry name" value="TEN_YD-shell"/>
    <property type="match status" value="1"/>
</dbReference>
<sequence length="298" mass="31489">LAHAGTHHYYYTDAQGTVLAKADANGTILATYDYAPYGTAVASMNPVPNGPGYTGHVNDPESGFVYMQARYYDPGEGGFLSVDPVGPSPGDLFGINRYVYANSNPINNTDPDGRCPTKSGCNEAIPYSIFRNTPVGRFVSNSFGRMAAVFSSTNTNPMSGEVLDRGQMQEAKLGIVTLVVPGPGRSEALVADALKPMARGIAAEGRVLLDMGLAKNTQAVSSAEGRAIPDALTSTMSVEIKDAASVTATRQVRIQTDAARASGRECILVCGEHTVVSKPAAARFDRIIRRSDLGPQQP</sequence>
<dbReference type="EMBL" id="MWIO01000060">
    <property type="protein sequence ID" value="THD05752.1"/>
    <property type="molecule type" value="Genomic_DNA"/>
</dbReference>
<gene>
    <name evidence="3" type="ORF">B1991_16065</name>
</gene>
<name>A0A4S3KBJ0_9GAMM</name>
<dbReference type="AlphaFoldDB" id="A0A4S3KBJ0"/>
<dbReference type="InterPro" id="IPR050708">
    <property type="entry name" value="T6SS_VgrG/RHS"/>
</dbReference>
<dbReference type="Proteomes" id="UP000306317">
    <property type="component" value="Unassembled WGS sequence"/>
</dbReference>
<comment type="caution">
    <text evidence="3">The sequence shown here is derived from an EMBL/GenBank/DDBJ whole genome shotgun (WGS) entry which is preliminary data.</text>
</comment>
<evidence type="ECO:0000256" key="1">
    <source>
        <dbReference type="ARBA" id="ARBA00022737"/>
    </source>
</evidence>
<proteinExistence type="predicted"/>
<feature type="domain" description="Teneurin-like YD-shell" evidence="2">
    <location>
        <begin position="4"/>
        <end position="83"/>
    </location>
</feature>
<dbReference type="InterPro" id="IPR022385">
    <property type="entry name" value="Rhs_assc_core"/>
</dbReference>
<evidence type="ECO:0000313" key="3">
    <source>
        <dbReference type="EMBL" id="THD05752.1"/>
    </source>
</evidence>
<evidence type="ECO:0000259" key="2">
    <source>
        <dbReference type="Pfam" id="PF25023"/>
    </source>
</evidence>
<keyword evidence="4" id="KW-1185">Reference proteome</keyword>
<dbReference type="InterPro" id="IPR056823">
    <property type="entry name" value="TEN-like_YD-shell"/>
</dbReference>
<accession>A0A4S3KBJ0</accession>
<dbReference type="RefSeq" id="WP_168709687.1">
    <property type="nucleotide sequence ID" value="NZ_MWIO01000060.1"/>
</dbReference>
<keyword evidence="1" id="KW-0677">Repeat</keyword>
<dbReference type="Gene3D" id="2.180.10.10">
    <property type="entry name" value="RHS repeat-associated core"/>
    <property type="match status" value="1"/>
</dbReference>
<protein>
    <recommendedName>
        <fullName evidence="2">Teneurin-like YD-shell domain-containing protein</fullName>
    </recommendedName>
</protein>
<dbReference type="NCBIfam" id="TIGR03696">
    <property type="entry name" value="Rhs_assc_core"/>
    <property type="match status" value="1"/>
</dbReference>
<evidence type="ECO:0000313" key="4">
    <source>
        <dbReference type="Proteomes" id="UP000306317"/>
    </source>
</evidence>
<dbReference type="PANTHER" id="PTHR32305">
    <property type="match status" value="1"/>
</dbReference>
<reference evidence="3 4" key="1">
    <citation type="submission" date="2017-02" db="EMBL/GenBank/DDBJ databases">
        <title>Whole genome sequencing of Rhodanobacter lindaniclasticus DSM 17932.</title>
        <authorList>
            <person name="Kumar S."/>
            <person name="Patil P."/>
            <person name="Patil P.B."/>
        </authorList>
    </citation>
    <scope>NUCLEOTIDE SEQUENCE [LARGE SCALE GENOMIC DNA]</scope>
    <source>
        <strain evidence="3 4">DSM 17932</strain>
    </source>
</reference>
<dbReference type="PANTHER" id="PTHR32305:SF15">
    <property type="entry name" value="PROTEIN RHSA-RELATED"/>
    <property type="match status" value="1"/>
</dbReference>
<feature type="non-terminal residue" evidence="3">
    <location>
        <position position="1"/>
    </location>
</feature>